<evidence type="ECO:0000256" key="1">
    <source>
        <dbReference type="ARBA" id="ARBA00004245"/>
    </source>
</evidence>
<accession>A0A4U5PJ28</accession>
<comment type="subunit">
    <text evidence="7">Heterodimer of an alpha and a beta subunit.</text>
</comment>
<dbReference type="PANTHER" id="PTHR10619:SF0">
    <property type="entry name" value="F-ACTIN-CAPPING PROTEIN SUBUNIT BETA ISOFORMS 1 AND 2"/>
    <property type="match status" value="1"/>
</dbReference>
<keyword evidence="3 7" id="KW-0117">Actin capping</keyword>
<dbReference type="Proteomes" id="UP000298663">
    <property type="component" value="Unassembled WGS sequence"/>
</dbReference>
<dbReference type="GO" id="GO:0005737">
    <property type="term" value="C:cytoplasm"/>
    <property type="evidence" value="ECO:0007669"/>
    <property type="project" value="InterPro"/>
</dbReference>
<dbReference type="STRING" id="34508.A0A4U5PJ28"/>
<dbReference type="InterPro" id="IPR001698">
    <property type="entry name" value="CAPZB"/>
</dbReference>
<dbReference type="SUPFAM" id="SSF90096">
    <property type="entry name" value="Subunits of heterodimeric actin filament capping protein Capz"/>
    <property type="match status" value="1"/>
</dbReference>
<dbReference type="GO" id="GO:0010591">
    <property type="term" value="P:regulation of lamellipodium assembly"/>
    <property type="evidence" value="ECO:0007669"/>
    <property type="project" value="TreeGrafter"/>
</dbReference>
<dbReference type="PROSITE" id="PS00231">
    <property type="entry name" value="F_ACTIN_CAPPING_BETA"/>
    <property type="match status" value="1"/>
</dbReference>
<reference evidence="8 9" key="1">
    <citation type="journal article" date="2015" name="Genome Biol.">
        <title>Comparative genomics of Steinernema reveals deeply conserved gene regulatory networks.</title>
        <authorList>
            <person name="Dillman A.R."/>
            <person name="Macchietto M."/>
            <person name="Porter C.F."/>
            <person name="Rogers A."/>
            <person name="Williams B."/>
            <person name="Antoshechkin I."/>
            <person name="Lee M.M."/>
            <person name="Goodwin Z."/>
            <person name="Lu X."/>
            <person name="Lewis E.E."/>
            <person name="Goodrich-Blair H."/>
            <person name="Stock S.P."/>
            <person name="Adams B.J."/>
            <person name="Sternberg P.W."/>
            <person name="Mortazavi A."/>
        </authorList>
    </citation>
    <scope>NUCLEOTIDE SEQUENCE [LARGE SCALE GENOMIC DNA]</scope>
    <source>
        <strain evidence="8 9">ALL</strain>
    </source>
</reference>
<keyword evidence="9" id="KW-1185">Reference proteome</keyword>
<evidence type="ECO:0000256" key="2">
    <source>
        <dbReference type="ARBA" id="ARBA00006039"/>
    </source>
</evidence>
<evidence type="ECO:0000256" key="6">
    <source>
        <dbReference type="ARBA" id="ARBA00023212"/>
    </source>
</evidence>
<evidence type="ECO:0000313" key="8">
    <source>
        <dbReference type="EMBL" id="TKR96590.1"/>
    </source>
</evidence>
<dbReference type="PRINTS" id="PR00192">
    <property type="entry name" value="FACTINCAPB"/>
</dbReference>
<dbReference type="GO" id="GO:0000902">
    <property type="term" value="P:cell morphogenesis"/>
    <property type="evidence" value="ECO:0007669"/>
    <property type="project" value="TreeGrafter"/>
</dbReference>
<comment type="similarity">
    <text evidence="2 7">Belongs to the F-actin-capping protein beta subunit family.</text>
</comment>
<dbReference type="EMBL" id="AZBU02000002">
    <property type="protein sequence ID" value="TKR96590.1"/>
    <property type="molecule type" value="Genomic_DNA"/>
</dbReference>
<dbReference type="Gene3D" id="3.90.1150.210">
    <property type="entry name" value="F-actin capping protein, beta subunit"/>
    <property type="match status" value="1"/>
</dbReference>
<keyword evidence="5 7" id="KW-0009">Actin-binding</keyword>
<dbReference type="InterPro" id="IPR019771">
    <property type="entry name" value="F-actin_capping_bsu_CS"/>
</dbReference>
<keyword evidence="6 7" id="KW-0206">Cytoskeleton</keyword>
<comment type="subcellular location">
    <subcellularLocation>
        <location evidence="1 7">Cytoplasm</location>
        <location evidence="1 7">Cytoskeleton</location>
    </subcellularLocation>
</comment>
<dbReference type="OrthoDB" id="9979678at2759"/>
<comment type="caution">
    <text evidence="8">The sequence shown here is derived from an EMBL/GenBank/DDBJ whole genome shotgun (WGS) entry which is preliminary data.</text>
</comment>
<protein>
    <recommendedName>
        <fullName evidence="7">F-actin-capping protein subunit beta</fullName>
    </recommendedName>
</protein>
<dbReference type="Gene3D" id="1.20.58.570">
    <property type="match status" value="1"/>
</dbReference>
<comment type="function">
    <text evidence="7">F-actin-capping proteins bind in a Ca(2+)-independent manner to the fast growing ends of actin filaments (barbed end) thereby blocking the exchange of subunits at these ends. Unlike other capping proteins (such as gelsolin and severin), these proteins do not sever actin filaments.</text>
</comment>
<dbReference type="InterPro" id="IPR043175">
    <property type="entry name" value="CAPZB_N"/>
</dbReference>
<dbReference type="InterPro" id="IPR042276">
    <property type="entry name" value="CapZ_alpha/beta_2"/>
</dbReference>
<reference evidence="8 9" key="2">
    <citation type="journal article" date="2019" name="G3 (Bethesda)">
        <title>Hybrid Assembly of the Genome of the Entomopathogenic Nematode Steinernema carpocapsae Identifies the X-Chromosome.</title>
        <authorList>
            <person name="Serra L."/>
            <person name="Macchietto M."/>
            <person name="Macias-Munoz A."/>
            <person name="McGill C.J."/>
            <person name="Rodriguez I.M."/>
            <person name="Rodriguez B."/>
            <person name="Murad R."/>
            <person name="Mortazavi A."/>
        </authorList>
    </citation>
    <scope>NUCLEOTIDE SEQUENCE [LARGE SCALE GENOMIC DNA]</scope>
    <source>
        <strain evidence="8 9">ALL</strain>
    </source>
</reference>
<dbReference type="GO" id="GO:0051016">
    <property type="term" value="P:barbed-end actin filament capping"/>
    <property type="evidence" value="ECO:0007669"/>
    <property type="project" value="UniProtKB-UniRule"/>
</dbReference>
<dbReference type="GO" id="GO:0051490">
    <property type="term" value="P:negative regulation of filopodium assembly"/>
    <property type="evidence" value="ECO:0007669"/>
    <property type="project" value="TreeGrafter"/>
</dbReference>
<evidence type="ECO:0000313" key="9">
    <source>
        <dbReference type="Proteomes" id="UP000298663"/>
    </source>
</evidence>
<dbReference type="Pfam" id="PF01115">
    <property type="entry name" value="F_actin_cap_B"/>
    <property type="match status" value="1"/>
</dbReference>
<sequence>MSTSQDEIKLDASLDLMRRLPPQNCEQHLKDLVRLSPHLCEDLLSSIDQPLKVARDKTGKAYLLCDYNRDQDSYRSPWTNEYTPPLADGALPSDRIRKLEIEANHAFEVYRDMYYEGGITSAYFWGLEEGFAGVVLIKKEADGERGAEGCWDAMHVIETQEKAQGRTALYRLSTTLMMWLKSGNSRSGAMSNGGSISHQTQHERILTDQVTHLVNIGELIEDQENTMRSRMNQVHKMKHIFSELRTVEPSAETQQHEEFKKDLVQVVARRSDENV</sequence>
<name>A0A4U5PJ28_STECR</name>
<gene>
    <name evidence="8" type="ORF">L596_010591</name>
</gene>
<dbReference type="GO" id="GO:0030036">
    <property type="term" value="P:actin cytoskeleton organization"/>
    <property type="evidence" value="ECO:0007669"/>
    <property type="project" value="InterPro"/>
</dbReference>
<dbReference type="GO" id="GO:0008290">
    <property type="term" value="C:F-actin capping protein complex"/>
    <property type="evidence" value="ECO:0007669"/>
    <property type="project" value="UniProtKB-UniRule"/>
</dbReference>
<evidence type="ECO:0000256" key="3">
    <source>
        <dbReference type="ARBA" id="ARBA00022467"/>
    </source>
</evidence>
<dbReference type="GO" id="GO:0051015">
    <property type="term" value="F:actin filament binding"/>
    <property type="evidence" value="ECO:0007669"/>
    <property type="project" value="TreeGrafter"/>
</dbReference>
<evidence type="ECO:0000256" key="5">
    <source>
        <dbReference type="ARBA" id="ARBA00023203"/>
    </source>
</evidence>
<proteinExistence type="inferred from homology"/>
<dbReference type="AlphaFoldDB" id="A0A4U5PJ28"/>
<dbReference type="InterPro" id="IPR037282">
    <property type="entry name" value="CapZ_alpha/beta"/>
</dbReference>
<dbReference type="FunFam" id="1.20.58.570:FF:000001">
    <property type="entry name" value="F-actin-capping protein subunit beta"/>
    <property type="match status" value="1"/>
</dbReference>
<keyword evidence="4 7" id="KW-0963">Cytoplasm</keyword>
<dbReference type="PANTHER" id="PTHR10619">
    <property type="entry name" value="F-ACTIN-CAPPING PROTEIN SUBUNIT BETA"/>
    <property type="match status" value="1"/>
</dbReference>
<organism evidence="8 9">
    <name type="scientific">Steinernema carpocapsae</name>
    <name type="common">Entomopathogenic nematode</name>
    <dbReference type="NCBI Taxonomy" id="34508"/>
    <lineage>
        <taxon>Eukaryota</taxon>
        <taxon>Metazoa</taxon>
        <taxon>Ecdysozoa</taxon>
        <taxon>Nematoda</taxon>
        <taxon>Chromadorea</taxon>
        <taxon>Rhabditida</taxon>
        <taxon>Tylenchina</taxon>
        <taxon>Panagrolaimomorpha</taxon>
        <taxon>Strongyloidoidea</taxon>
        <taxon>Steinernematidae</taxon>
        <taxon>Steinernema</taxon>
    </lineage>
</organism>
<evidence type="ECO:0000256" key="4">
    <source>
        <dbReference type="ARBA" id="ARBA00022490"/>
    </source>
</evidence>
<evidence type="ECO:0000256" key="7">
    <source>
        <dbReference type="RuleBase" id="RU365078"/>
    </source>
</evidence>